<keyword evidence="1" id="KW-1133">Transmembrane helix</keyword>
<dbReference type="InterPro" id="IPR018710">
    <property type="entry name" value="DUF2232"/>
</dbReference>
<keyword evidence="1" id="KW-0472">Membrane</keyword>
<dbReference type="Pfam" id="PF09991">
    <property type="entry name" value="DUF2232"/>
    <property type="match status" value="1"/>
</dbReference>
<evidence type="ECO:0000313" key="2">
    <source>
        <dbReference type="EMBL" id="GLV54269.1"/>
    </source>
</evidence>
<sequence>MGRTLQAIEIAEGALLADIAVVLRFIALVMPAGSVFFSVFNVIIFAVLVLRRGLYVAAMGMGVAVFLAAIVMGPHALVFLFLEGCGGMFLGIAMKRRWAHGPVLLLGIFAGALACYALVMFLLFFTGLTVQDMVGSVQQTLNGLLALLGQIAAGLGHGLFWQQQISSPVNGFITWGVSNWMYVLYPALCVVLCPIVIAIYLVTNASVRRLGYDVRPFPGPTFRRWSQRIRYRRLKSRIQHRKVREGWS</sequence>
<proteinExistence type="predicted"/>
<feature type="transmembrane region" description="Helical" evidence="1">
    <location>
        <begin position="62"/>
        <end position="82"/>
    </location>
</feature>
<dbReference type="RefSeq" id="WP_338247975.1">
    <property type="nucleotide sequence ID" value="NZ_BSRI01000001.1"/>
</dbReference>
<reference evidence="2 3" key="1">
    <citation type="submission" date="2023-02" db="EMBL/GenBank/DDBJ databases">
        <title>Dictyobacter halimunensis sp. nov., a new member of the class Ktedonobacteria from forest soil in a geothermal area.</title>
        <authorList>
            <person name="Rachmania M.K."/>
            <person name="Ningsih F."/>
            <person name="Sakai Y."/>
            <person name="Yabe S."/>
            <person name="Yokota A."/>
            <person name="Sjamsuridzal W."/>
        </authorList>
    </citation>
    <scope>NUCLEOTIDE SEQUENCE [LARGE SCALE GENOMIC DNA]</scope>
    <source>
        <strain evidence="2 3">S3.2.2.5</strain>
    </source>
</reference>
<accession>A0ABQ6FP08</accession>
<feature type="transmembrane region" description="Helical" evidence="1">
    <location>
        <begin position="180"/>
        <end position="202"/>
    </location>
</feature>
<keyword evidence="1" id="KW-0812">Transmembrane</keyword>
<evidence type="ECO:0000256" key="1">
    <source>
        <dbReference type="SAM" id="Phobius"/>
    </source>
</evidence>
<gene>
    <name evidence="2" type="ORF">KDH_11170</name>
</gene>
<organism evidence="2 3">
    <name type="scientific">Dictyobacter halimunensis</name>
    <dbReference type="NCBI Taxonomy" id="3026934"/>
    <lineage>
        <taxon>Bacteria</taxon>
        <taxon>Bacillati</taxon>
        <taxon>Chloroflexota</taxon>
        <taxon>Ktedonobacteria</taxon>
        <taxon>Ktedonobacterales</taxon>
        <taxon>Dictyobacteraceae</taxon>
        <taxon>Dictyobacter</taxon>
    </lineage>
</organism>
<protein>
    <recommendedName>
        <fullName evidence="4">DUF2232 domain-containing protein</fullName>
    </recommendedName>
</protein>
<evidence type="ECO:0008006" key="4">
    <source>
        <dbReference type="Google" id="ProtNLM"/>
    </source>
</evidence>
<dbReference type="EMBL" id="BSRI01000001">
    <property type="protein sequence ID" value="GLV54269.1"/>
    <property type="molecule type" value="Genomic_DNA"/>
</dbReference>
<evidence type="ECO:0000313" key="3">
    <source>
        <dbReference type="Proteomes" id="UP001344906"/>
    </source>
</evidence>
<feature type="transmembrane region" description="Helical" evidence="1">
    <location>
        <begin position="102"/>
        <end position="128"/>
    </location>
</feature>
<keyword evidence="3" id="KW-1185">Reference proteome</keyword>
<dbReference type="Proteomes" id="UP001344906">
    <property type="component" value="Unassembled WGS sequence"/>
</dbReference>
<comment type="caution">
    <text evidence="2">The sequence shown here is derived from an EMBL/GenBank/DDBJ whole genome shotgun (WGS) entry which is preliminary data.</text>
</comment>
<feature type="transmembrane region" description="Helical" evidence="1">
    <location>
        <begin position="25"/>
        <end position="50"/>
    </location>
</feature>
<name>A0ABQ6FP08_9CHLR</name>